<feature type="transmembrane region" description="Helical" evidence="5">
    <location>
        <begin position="535"/>
        <end position="555"/>
    </location>
</feature>
<evidence type="ECO:0000256" key="4">
    <source>
        <dbReference type="ARBA" id="ARBA00023136"/>
    </source>
</evidence>
<feature type="transmembrane region" description="Helical" evidence="5">
    <location>
        <begin position="364"/>
        <end position="385"/>
    </location>
</feature>
<evidence type="ECO:0000256" key="3">
    <source>
        <dbReference type="ARBA" id="ARBA00022989"/>
    </source>
</evidence>
<dbReference type="GO" id="GO:0015189">
    <property type="term" value="F:L-lysine transmembrane transporter activity"/>
    <property type="evidence" value="ECO:0007669"/>
    <property type="project" value="TreeGrafter"/>
</dbReference>
<dbReference type="FunFam" id="1.20.1740.10:FF:000010">
    <property type="entry name" value="probable cationic amino acid transporter"/>
    <property type="match status" value="1"/>
</dbReference>
<dbReference type="GO" id="GO:0000064">
    <property type="term" value="F:L-ornithine transmembrane transporter activity"/>
    <property type="evidence" value="ECO:0007669"/>
    <property type="project" value="TreeGrafter"/>
</dbReference>
<feature type="transmembrane region" description="Helical" evidence="5">
    <location>
        <begin position="32"/>
        <end position="54"/>
    </location>
</feature>
<dbReference type="PANTHER" id="PTHR43243">
    <property type="entry name" value="INNER MEMBRANE TRANSPORTER YGJI-RELATED"/>
    <property type="match status" value="1"/>
</dbReference>
<dbReference type="InterPro" id="IPR029485">
    <property type="entry name" value="CAT_C"/>
</dbReference>
<dbReference type="Gene3D" id="1.20.1740.10">
    <property type="entry name" value="Amino acid/polyamine transporter I"/>
    <property type="match status" value="1"/>
</dbReference>
<keyword evidence="2 5" id="KW-0812">Transmembrane</keyword>
<feature type="transmembrane region" description="Helical" evidence="5">
    <location>
        <begin position="226"/>
        <end position="247"/>
    </location>
</feature>
<dbReference type="InterPro" id="IPR002293">
    <property type="entry name" value="AA/rel_permease1"/>
</dbReference>
<dbReference type="AlphaFoldDB" id="A0A1L8ECN8"/>
<feature type="transmembrane region" description="Helical" evidence="5">
    <location>
        <begin position="186"/>
        <end position="206"/>
    </location>
</feature>
<accession>A0A1L8ECN8</accession>
<reference evidence="7" key="1">
    <citation type="submission" date="2017-01" db="EMBL/GenBank/DDBJ databases">
        <title>An insight into the sialome and mialome of the horn fly, Haematobia irritans.</title>
        <authorList>
            <person name="Breijo M."/>
            <person name="Boiani M."/>
            <person name="Ures X."/>
            <person name="Rocha S."/>
            <person name="Sequeira M."/>
            <person name="Ribeiro J.M."/>
        </authorList>
    </citation>
    <scope>NUCLEOTIDE SEQUENCE</scope>
</reference>
<feature type="transmembrane region" description="Helical" evidence="5">
    <location>
        <begin position="268"/>
        <end position="295"/>
    </location>
</feature>
<evidence type="ECO:0000313" key="7">
    <source>
        <dbReference type="EMBL" id="JAV16359.1"/>
    </source>
</evidence>
<name>A0A1L8ECN8_HAEIR</name>
<feature type="domain" description="Cationic amino acid transporter C-terminal" evidence="6">
    <location>
        <begin position="508"/>
        <end position="558"/>
    </location>
</feature>
<feature type="transmembrane region" description="Helical" evidence="5">
    <location>
        <begin position="315"/>
        <end position="343"/>
    </location>
</feature>
<dbReference type="PIRSF" id="PIRSF006060">
    <property type="entry name" value="AA_transporter"/>
    <property type="match status" value="1"/>
</dbReference>
<dbReference type="GO" id="GO:0097638">
    <property type="term" value="P:L-arginine import across plasma membrane"/>
    <property type="evidence" value="ECO:0007669"/>
    <property type="project" value="TreeGrafter"/>
</dbReference>
<evidence type="ECO:0000256" key="5">
    <source>
        <dbReference type="SAM" id="Phobius"/>
    </source>
</evidence>
<feature type="transmembrane region" description="Helical" evidence="5">
    <location>
        <begin position="448"/>
        <end position="467"/>
    </location>
</feature>
<comment type="subcellular location">
    <subcellularLocation>
        <location evidence="1">Membrane</location>
        <topology evidence="1">Multi-pass membrane protein</topology>
    </subcellularLocation>
</comment>
<keyword evidence="3 5" id="KW-1133">Transmembrane helix</keyword>
<sequence length="596" mass="65073">MSKIWNALTRRKTDDVNEGESQLARVLTLVDLTALGVGSTLGLGVYVLAGSVAYNIAGPAVTISFLIAAVASAFAGICYAEFAARVPKAGSAYVYSYVTIGEFVAFTIGWNLILEYVIGTASVARGLSGYFDTLIDQNMSKALKEAMPINVDFLGDYPDFLGFGMVLLLTCILAFGVKESSFLNNIFTSVNIITILIVLVAGAMNADPSNWSIPESEVTEGHGKGGFMPFGFAGVMAGAAKCFYGFVGFDCIATTGEEAINPKRNIPLAIVISLIIIFLSYFGVSTVLTMMLPYYEQNPDAPFPIAFEAVGWNTVKWIVTIGAIFALCTSLLGAMFPLPRVLYAMGNDGIIFKKLSKVNGYTKTPLVATILSGILASLMALLFNLDQLIDMMSIGTLLAYSIVAICVLVLRYQDEDMHEREVTIRLPTVIKQFFNGNSYRVPNVLSSAITKIGVVLFGVVCILWCSMDKVFEFGSNDSIIALSVIGAVLIFIIIIIGFQPVSTIELTFKVPLVPFIPCLSVFANLYLMFQLDLGTWIRFLIWVFIGYVIYFVYGIRNSTQITRNKNHAAAALDMQRTNEGFEPDWKVEQGKRNDKM</sequence>
<dbReference type="GO" id="GO:0061459">
    <property type="term" value="F:L-arginine transmembrane transporter activity"/>
    <property type="evidence" value="ECO:0007669"/>
    <property type="project" value="TreeGrafter"/>
</dbReference>
<protein>
    <submittedName>
        <fullName evidence="7">Putative cationic amino acid transporter 3</fullName>
    </submittedName>
</protein>
<feature type="transmembrane region" description="Helical" evidence="5">
    <location>
        <begin position="510"/>
        <end position="529"/>
    </location>
</feature>
<evidence type="ECO:0000256" key="2">
    <source>
        <dbReference type="ARBA" id="ARBA00022692"/>
    </source>
</evidence>
<dbReference type="EMBL" id="GFDG01002440">
    <property type="protein sequence ID" value="JAV16359.1"/>
    <property type="molecule type" value="Transcribed_RNA"/>
</dbReference>
<evidence type="ECO:0000259" key="6">
    <source>
        <dbReference type="Pfam" id="PF13906"/>
    </source>
</evidence>
<dbReference type="PANTHER" id="PTHR43243:SF95">
    <property type="entry name" value="LD37241P"/>
    <property type="match status" value="1"/>
</dbReference>
<keyword evidence="4 5" id="KW-0472">Membrane</keyword>
<feature type="transmembrane region" description="Helical" evidence="5">
    <location>
        <begin position="60"/>
        <end position="80"/>
    </location>
</feature>
<feature type="transmembrane region" description="Helical" evidence="5">
    <location>
        <begin position="479"/>
        <end position="498"/>
    </location>
</feature>
<evidence type="ECO:0000256" key="1">
    <source>
        <dbReference type="ARBA" id="ARBA00004141"/>
    </source>
</evidence>
<dbReference type="Pfam" id="PF13520">
    <property type="entry name" value="AA_permease_2"/>
    <property type="match status" value="1"/>
</dbReference>
<dbReference type="GO" id="GO:0005886">
    <property type="term" value="C:plasma membrane"/>
    <property type="evidence" value="ECO:0007669"/>
    <property type="project" value="TreeGrafter"/>
</dbReference>
<organism evidence="7">
    <name type="scientific">Haematobia irritans</name>
    <name type="common">Horn fly</name>
    <name type="synonym">Conops irritans</name>
    <dbReference type="NCBI Taxonomy" id="7368"/>
    <lineage>
        <taxon>Eukaryota</taxon>
        <taxon>Metazoa</taxon>
        <taxon>Ecdysozoa</taxon>
        <taxon>Arthropoda</taxon>
        <taxon>Hexapoda</taxon>
        <taxon>Insecta</taxon>
        <taxon>Pterygota</taxon>
        <taxon>Neoptera</taxon>
        <taxon>Endopterygota</taxon>
        <taxon>Diptera</taxon>
        <taxon>Brachycera</taxon>
        <taxon>Muscomorpha</taxon>
        <taxon>Muscoidea</taxon>
        <taxon>Muscidae</taxon>
        <taxon>Haematobia</taxon>
    </lineage>
</organism>
<proteinExistence type="predicted"/>
<feature type="transmembrane region" description="Helical" evidence="5">
    <location>
        <begin position="160"/>
        <end position="177"/>
    </location>
</feature>
<feature type="transmembrane region" description="Helical" evidence="5">
    <location>
        <begin position="92"/>
        <end position="113"/>
    </location>
</feature>
<dbReference type="Pfam" id="PF13906">
    <property type="entry name" value="AA_permease_C"/>
    <property type="match status" value="1"/>
</dbReference>
<feature type="transmembrane region" description="Helical" evidence="5">
    <location>
        <begin position="391"/>
        <end position="410"/>
    </location>
</feature>